<dbReference type="AlphaFoldDB" id="A0AAW0T810"/>
<gene>
    <name evidence="3" type="ORF">O3P69_011449</name>
</gene>
<evidence type="ECO:0000313" key="3">
    <source>
        <dbReference type="EMBL" id="KAK8382892.1"/>
    </source>
</evidence>
<feature type="chain" id="PRO_5043418500" evidence="2">
    <location>
        <begin position="31"/>
        <end position="168"/>
    </location>
</feature>
<feature type="compositionally biased region" description="Polar residues" evidence="1">
    <location>
        <begin position="86"/>
        <end position="113"/>
    </location>
</feature>
<proteinExistence type="predicted"/>
<feature type="region of interest" description="Disordered" evidence="1">
    <location>
        <begin position="86"/>
        <end position="168"/>
    </location>
</feature>
<evidence type="ECO:0000313" key="4">
    <source>
        <dbReference type="Proteomes" id="UP001487740"/>
    </source>
</evidence>
<keyword evidence="2" id="KW-0732">Signal</keyword>
<feature type="compositionally biased region" description="Low complexity" evidence="1">
    <location>
        <begin position="132"/>
        <end position="142"/>
    </location>
</feature>
<evidence type="ECO:0000256" key="2">
    <source>
        <dbReference type="SAM" id="SignalP"/>
    </source>
</evidence>
<feature type="signal peptide" evidence="2">
    <location>
        <begin position="1"/>
        <end position="30"/>
    </location>
</feature>
<reference evidence="3 4" key="1">
    <citation type="submission" date="2023-03" db="EMBL/GenBank/DDBJ databases">
        <title>High-quality genome of Scylla paramamosain provides insights in environmental adaptation.</title>
        <authorList>
            <person name="Zhang L."/>
        </authorList>
    </citation>
    <scope>NUCLEOTIDE SEQUENCE [LARGE SCALE GENOMIC DNA]</scope>
    <source>
        <strain evidence="3">LZ_2023a</strain>
        <tissue evidence="3">Muscle</tissue>
    </source>
</reference>
<dbReference type="PROSITE" id="PS51257">
    <property type="entry name" value="PROKAR_LIPOPROTEIN"/>
    <property type="match status" value="1"/>
</dbReference>
<name>A0AAW0T810_SCYPA</name>
<evidence type="ECO:0000256" key="1">
    <source>
        <dbReference type="SAM" id="MobiDB-lite"/>
    </source>
</evidence>
<dbReference type="EMBL" id="JARAKH010000038">
    <property type="protein sequence ID" value="KAK8382892.1"/>
    <property type="molecule type" value="Genomic_DNA"/>
</dbReference>
<dbReference type="Proteomes" id="UP001487740">
    <property type="component" value="Unassembled WGS sequence"/>
</dbReference>
<protein>
    <submittedName>
        <fullName evidence="3">Uncharacterized protein</fullName>
    </submittedName>
</protein>
<sequence length="168" mass="17980">MGDSRLLRGGGWCLGVALVAAVMACAVVEAAVIKDELDLQRMFFGHSASIPPLCFHKLAQCKLNCLSCDACYTDYVACGLDAYETSEASTHQPSTHEPSSPELSTHEPSSPELSTHEPSTHEPSTTEEEPTDTPQPHTPTSSFILDEEDAASPRAPSQTGQDTNTHPI</sequence>
<accession>A0AAW0T810</accession>
<organism evidence="3 4">
    <name type="scientific">Scylla paramamosain</name>
    <name type="common">Mud crab</name>
    <dbReference type="NCBI Taxonomy" id="85552"/>
    <lineage>
        <taxon>Eukaryota</taxon>
        <taxon>Metazoa</taxon>
        <taxon>Ecdysozoa</taxon>
        <taxon>Arthropoda</taxon>
        <taxon>Crustacea</taxon>
        <taxon>Multicrustacea</taxon>
        <taxon>Malacostraca</taxon>
        <taxon>Eumalacostraca</taxon>
        <taxon>Eucarida</taxon>
        <taxon>Decapoda</taxon>
        <taxon>Pleocyemata</taxon>
        <taxon>Brachyura</taxon>
        <taxon>Eubrachyura</taxon>
        <taxon>Portunoidea</taxon>
        <taxon>Portunidae</taxon>
        <taxon>Portuninae</taxon>
        <taxon>Scylla</taxon>
    </lineage>
</organism>
<keyword evidence="4" id="KW-1185">Reference proteome</keyword>
<feature type="compositionally biased region" description="Polar residues" evidence="1">
    <location>
        <begin position="155"/>
        <end position="168"/>
    </location>
</feature>
<comment type="caution">
    <text evidence="3">The sequence shown here is derived from an EMBL/GenBank/DDBJ whole genome shotgun (WGS) entry which is preliminary data.</text>
</comment>